<dbReference type="CDD" id="cd08892">
    <property type="entry name" value="SRPBCC_Aha1"/>
    <property type="match status" value="1"/>
</dbReference>
<dbReference type="OrthoDB" id="567237at2759"/>
<dbReference type="InterPro" id="IPR023393">
    <property type="entry name" value="START-like_dom_sf"/>
</dbReference>
<protein>
    <submittedName>
        <fullName evidence="4">Activator of 90 kDa heat shock protein ATPase homolog 1a</fullName>
    </submittedName>
</protein>
<dbReference type="AlphaFoldDB" id="A0A6P7HVR8"/>
<evidence type="ECO:0000256" key="1">
    <source>
        <dbReference type="ARBA" id="ARBA00006817"/>
    </source>
</evidence>
<dbReference type="SUPFAM" id="SSF55961">
    <property type="entry name" value="Bet v1-like"/>
    <property type="match status" value="1"/>
</dbReference>
<dbReference type="InterPro" id="IPR036338">
    <property type="entry name" value="Aha1"/>
</dbReference>
<evidence type="ECO:0000259" key="2">
    <source>
        <dbReference type="SMART" id="SM01000"/>
    </source>
</evidence>
<name>A0A6P7HVR8_9TELE</name>
<dbReference type="Proteomes" id="UP000515145">
    <property type="component" value="Chromosome 24"/>
</dbReference>
<reference evidence="4" key="1">
    <citation type="submission" date="2025-08" db="UniProtKB">
        <authorList>
            <consortium name="RefSeq"/>
        </authorList>
    </citation>
    <scope>IDENTIFICATION</scope>
</reference>
<dbReference type="SUPFAM" id="SSF103111">
    <property type="entry name" value="Activator of Hsp90 ATPase, Aha1"/>
    <property type="match status" value="1"/>
</dbReference>
<gene>
    <name evidence="4" type="primary">ahsa1a</name>
</gene>
<feature type="domain" description="Activator of Hsp90 ATPase AHSA1-like N-terminal" evidence="2">
    <location>
        <begin position="29"/>
        <end position="161"/>
    </location>
</feature>
<sequence length="337" mass="38640">MAKWGEGDPRWIVEERADATNVNNWHWTERDVSSWSSERLRQLLLSIRVEGPEGVCQLTDVNKLDGEASINNRKGKLFFFYEWQLKAGWLGTSCSGLKYRGTVEVSNLSDENDEDDLDISVCLCKDQPNTPLLDLMKRTGVPEMRRVLGKYVQQLKSEFSQGMILPTTDGPKQLPTDLSQKNQIKTSKTQISPTHCPSPAPCPTGIHIPTCSFTLKETFQTSPDELYRTFVNQEFVEVFTRSRAVVDSRRGGRFQMLDGSISGEFTQLVPDQRIQMRWRFRTWPSEHYATVSLDLKDQGDETELKMECHGVPAGEEESTREGWTRFYFQAIKQMFGY</sequence>
<dbReference type="RefSeq" id="XP_028252699.1">
    <property type="nucleotide sequence ID" value="XM_028396898.1"/>
</dbReference>
<dbReference type="Pfam" id="PF09229">
    <property type="entry name" value="Aha1_N"/>
    <property type="match status" value="1"/>
</dbReference>
<proteinExistence type="inferred from homology"/>
<dbReference type="Gene3D" id="3.30.530.20">
    <property type="match status" value="1"/>
</dbReference>
<dbReference type="SMART" id="SM01000">
    <property type="entry name" value="Aha1_N"/>
    <property type="match status" value="1"/>
</dbReference>
<dbReference type="CTD" id="565968"/>
<dbReference type="GO" id="GO:0006457">
    <property type="term" value="P:protein folding"/>
    <property type="evidence" value="ECO:0007669"/>
    <property type="project" value="TreeGrafter"/>
</dbReference>
<dbReference type="InterPro" id="IPR015310">
    <property type="entry name" value="AHSA1-like_N"/>
</dbReference>
<dbReference type="Gene3D" id="3.15.10.20">
    <property type="entry name" value="Activator of Hsp90 ATPase Aha1, N-terminal domain"/>
    <property type="match status" value="1"/>
</dbReference>
<keyword evidence="3" id="KW-1185">Reference proteome</keyword>
<dbReference type="GO" id="GO:0051087">
    <property type="term" value="F:protein-folding chaperone binding"/>
    <property type="evidence" value="ECO:0007669"/>
    <property type="project" value="InterPro"/>
</dbReference>
<organism evidence="3 4">
    <name type="scientific">Parambassis ranga</name>
    <name type="common">Indian glassy fish</name>
    <dbReference type="NCBI Taxonomy" id="210632"/>
    <lineage>
        <taxon>Eukaryota</taxon>
        <taxon>Metazoa</taxon>
        <taxon>Chordata</taxon>
        <taxon>Craniata</taxon>
        <taxon>Vertebrata</taxon>
        <taxon>Euteleostomi</taxon>
        <taxon>Actinopterygii</taxon>
        <taxon>Neopterygii</taxon>
        <taxon>Teleostei</taxon>
        <taxon>Neoteleostei</taxon>
        <taxon>Acanthomorphata</taxon>
        <taxon>Ovalentaria</taxon>
        <taxon>Ambassidae</taxon>
        <taxon>Parambassis</taxon>
    </lineage>
</organism>
<dbReference type="Pfam" id="PF08327">
    <property type="entry name" value="AHSA1"/>
    <property type="match status" value="1"/>
</dbReference>
<dbReference type="PANTHER" id="PTHR13009">
    <property type="entry name" value="HEAT SHOCK PROTEIN 90 HSP90 CO-CHAPERONE AHA-1"/>
    <property type="match status" value="1"/>
</dbReference>
<dbReference type="GeneID" id="114428467"/>
<dbReference type="GO" id="GO:0001671">
    <property type="term" value="F:ATPase activator activity"/>
    <property type="evidence" value="ECO:0007669"/>
    <property type="project" value="InterPro"/>
</dbReference>
<dbReference type="InParanoid" id="A0A6P7HVR8"/>
<accession>A0A6P7HVR8</accession>
<evidence type="ECO:0000313" key="4">
    <source>
        <dbReference type="RefSeq" id="XP_028252699.1"/>
    </source>
</evidence>
<dbReference type="PANTHER" id="PTHR13009:SF33">
    <property type="entry name" value="AHA1, ACTIVATOR OF HEAT SHOCK PROTEIN ATPASE HOMOLOG 1A"/>
    <property type="match status" value="1"/>
</dbReference>
<dbReference type="GO" id="GO:0005829">
    <property type="term" value="C:cytosol"/>
    <property type="evidence" value="ECO:0007669"/>
    <property type="project" value="TreeGrafter"/>
</dbReference>
<comment type="similarity">
    <text evidence="1">Belongs to the AHA1 family.</text>
</comment>
<evidence type="ECO:0000313" key="3">
    <source>
        <dbReference type="Proteomes" id="UP000515145"/>
    </source>
</evidence>
<dbReference type="InterPro" id="IPR013538">
    <property type="entry name" value="ASHA1/2-like_C"/>
</dbReference>
<keyword evidence="4" id="KW-0346">Stress response</keyword>